<evidence type="ECO:0000313" key="1">
    <source>
        <dbReference type="Ensembl" id="ENSSPUP00000025119.1"/>
    </source>
</evidence>
<organism evidence="1 2">
    <name type="scientific">Sphenodon punctatus</name>
    <name type="common">Tuatara</name>
    <name type="synonym">Hatteria punctata</name>
    <dbReference type="NCBI Taxonomy" id="8508"/>
    <lineage>
        <taxon>Eukaryota</taxon>
        <taxon>Metazoa</taxon>
        <taxon>Chordata</taxon>
        <taxon>Craniata</taxon>
        <taxon>Vertebrata</taxon>
        <taxon>Euteleostomi</taxon>
        <taxon>Lepidosauria</taxon>
        <taxon>Sphenodontia</taxon>
        <taxon>Sphenodontidae</taxon>
        <taxon>Sphenodon</taxon>
    </lineage>
</organism>
<proteinExistence type="predicted"/>
<keyword evidence="2" id="KW-1185">Reference proteome</keyword>
<protein>
    <submittedName>
        <fullName evidence="1">Uncharacterized protein</fullName>
    </submittedName>
</protein>
<reference evidence="1" key="2">
    <citation type="submission" date="2025-09" db="UniProtKB">
        <authorList>
            <consortium name="Ensembl"/>
        </authorList>
    </citation>
    <scope>IDENTIFICATION</scope>
</reference>
<sequence length="355" mass="40381">MVETLSRLMKKVANKNPADSIIRRYRRRSWHSTKLIIPTGRTRRFRPFKLKASLPNVNIGDNQERDKLPVGNNLRENSRLIRDDEYQTQHLMDNASHVVSFSELNTDRMEIGCSESLKNNTHVQSISQNSSELKGFLDDAPGVEAAFQVESPGWTPLSSNYVRRSQSGKLPEISPQKSTSATCAVDSGALSFLLAKEVKPWETYSTNFKDASGLSLSTCNFNGDANSYSQINRGSSVRISKAFKNCETKTFRAHISLQRSNSFSSFPVNPSPVKINQKCEDGFEKLYKKLCTKELQKPLTFTKTSLSPRKYENKERLIKSYFSNSSYQKCDNAFEKIYEKLCTEGFPKLRTYQRA</sequence>
<dbReference type="Ensembl" id="ENSSPUT00000026808.1">
    <property type="protein sequence ID" value="ENSSPUP00000025119.1"/>
    <property type="gene ID" value="ENSSPUG00000019246.1"/>
</dbReference>
<reference evidence="1" key="1">
    <citation type="submission" date="2025-08" db="UniProtKB">
        <authorList>
            <consortium name="Ensembl"/>
        </authorList>
    </citation>
    <scope>IDENTIFICATION</scope>
</reference>
<dbReference type="GeneTree" id="ENSGT00960000189776"/>
<evidence type="ECO:0000313" key="2">
    <source>
        <dbReference type="Proteomes" id="UP000694392"/>
    </source>
</evidence>
<accession>A0A8D0LD58</accession>
<dbReference type="AlphaFoldDB" id="A0A8D0LD58"/>
<name>A0A8D0LD58_SPHPU</name>
<dbReference type="OMA" id="CKHTAFP"/>
<dbReference type="Proteomes" id="UP000694392">
    <property type="component" value="Unplaced"/>
</dbReference>